<accession>A8F590</accession>
<dbReference type="EMBL" id="CP000812">
    <property type="protein sequence ID" value="ABV33324.1"/>
    <property type="molecule type" value="Genomic_DNA"/>
</dbReference>
<proteinExistence type="predicted"/>
<reference evidence="2 3" key="1">
    <citation type="submission" date="2007-08" db="EMBL/GenBank/DDBJ databases">
        <title>Complete sequence of Thermotoga lettingae TMO.</title>
        <authorList>
            <consortium name="US DOE Joint Genome Institute"/>
            <person name="Copeland A."/>
            <person name="Lucas S."/>
            <person name="Lapidus A."/>
            <person name="Barry K."/>
            <person name="Glavina del Rio T."/>
            <person name="Dalin E."/>
            <person name="Tice H."/>
            <person name="Pitluck S."/>
            <person name="Foster B."/>
            <person name="Bruce D."/>
            <person name="Schmutz J."/>
            <person name="Larimer F."/>
            <person name="Land M."/>
            <person name="Hauser L."/>
            <person name="Kyrpides N."/>
            <person name="Mikhailova N."/>
            <person name="Nelson K."/>
            <person name="Gogarten J.P."/>
            <person name="Noll K."/>
            <person name="Richardson P."/>
        </authorList>
    </citation>
    <scope>NUCLEOTIDE SEQUENCE [LARGE SCALE GENOMIC DNA]</scope>
    <source>
        <strain evidence="3">ATCC BAA-301 / DSM 14385 / NBRC 107922 / TMO</strain>
    </source>
</reference>
<reference evidence="2 3" key="2">
    <citation type="journal article" date="2009" name="Proc. Natl. Acad. Sci. U.S.A.">
        <title>On the chimeric nature, thermophilic origin, and phylogenetic placement of the Thermotogales.</title>
        <authorList>
            <person name="Zhaxybayeva O."/>
            <person name="Swithers K.S."/>
            <person name="Lapierre P."/>
            <person name="Fournier G.P."/>
            <person name="Bickhart D.M."/>
            <person name="DeBoy R.T."/>
            <person name="Nelson K.E."/>
            <person name="Nesbo C.L."/>
            <person name="Doolittle W.F."/>
            <person name="Gogarten J.P."/>
            <person name="Noll K.M."/>
        </authorList>
    </citation>
    <scope>NUCLEOTIDE SEQUENCE [LARGE SCALE GENOMIC DNA]</scope>
    <source>
        <strain evidence="3">ATCC BAA-301 / DSM 14385 / NBRC 107922 / TMO</strain>
    </source>
</reference>
<organism evidence="2 3">
    <name type="scientific">Pseudothermotoga lettingae (strain ATCC BAA-301 / DSM 14385 / NBRC 107922 / TMO)</name>
    <name type="common">Thermotoga lettingae</name>
    <dbReference type="NCBI Taxonomy" id="416591"/>
    <lineage>
        <taxon>Bacteria</taxon>
        <taxon>Thermotogati</taxon>
        <taxon>Thermotogota</taxon>
        <taxon>Thermotogae</taxon>
        <taxon>Thermotogales</taxon>
        <taxon>Thermotogaceae</taxon>
        <taxon>Pseudothermotoga</taxon>
    </lineage>
</organism>
<evidence type="ECO:0000256" key="1">
    <source>
        <dbReference type="SAM" id="Phobius"/>
    </source>
</evidence>
<keyword evidence="3" id="KW-1185">Reference proteome</keyword>
<protein>
    <submittedName>
        <fullName evidence="2">Uncharacterized protein</fullName>
    </submittedName>
</protein>
<sequence length="116" mass="13470">MNEEIFQKFLDGELNEEELDEETRQSLGIYVKTIHLMKVRFEYKPGKNLEDRVFSKLHRKRRIFSQLAIAISAAVVLLFVMTNVIFEKKPSLPSEQVTVSEVFDYLSLVKLVGDGF</sequence>
<dbReference type="Proteomes" id="UP000002016">
    <property type="component" value="Chromosome"/>
</dbReference>
<keyword evidence="1" id="KW-0472">Membrane</keyword>
<dbReference type="STRING" id="416591.Tlet_0758"/>
<gene>
    <name evidence="2" type="ordered locus">Tlet_0758</name>
</gene>
<evidence type="ECO:0000313" key="2">
    <source>
        <dbReference type="EMBL" id="ABV33324.1"/>
    </source>
</evidence>
<keyword evidence="1" id="KW-0812">Transmembrane</keyword>
<feature type="transmembrane region" description="Helical" evidence="1">
    <location>
        <begin position="63"/>
        <end position="86"/>
    </location>
</feature>
<dbReference type="KEGG" id="tle:Tlet_0758"/>
<keyword evidence="1" id="KW-1133">Transmembrane helix</keyword>
<dbReference type="AlphaFoldDB" id="A8F590"/>
<dbReference type="RefSeq" id="WP_012002805.1">
    <property type="nucleotide sequence ID" value="NC_009828.1"/>
</dbReference>
<dbReference type="HOGENOM" id="CLU_2094791_0_0_0"/>
<name>A8F590_PSELT</name>
<evidence type="ECO:0000313" key="3">
    <source>
        <dbReference type="Proteomes" id="UP000002016"/>
    </source>
</evidence>
<dbReference type="OrthoDB" id="49324at2"/>